<feature type="domain" description="Copper amine oxidase-like N-terminal" evidence="2">
    <location>
        <begin position="41"/>
        <end position="149"/>
    </location>
</feature>
<name>A0A6C0NYI0_9BACL</name>
<dbReference type="Gene3D" id="3.30.457.10">
    <property type="entry name" value="Copper amine oxidase-like, N-terminal domain"/>
    <property type="match status" value="1"/>
</dbReference>
<evidence type="ECO:0000256" key="1">
    <source>
        <dbReference type="SAM" id="SignalP"/>
    </source>
</evidence>
<evidence type="ECO:0000259" key="2">
    <source>
        <dbReference type="Pfam" id="PF07833"/>
    </source>
</evidence>
<dbReference type="SUPFAM" id="SSF55383">
    <property type="entry name" value="Copper amine oxidase, domain N"/>
    <property type="match status" value="1"/>
</dbReference>
<sequence length="330" mass="35647">MNKKFTAVMVAASVMAGAFFVSPGAGRTYADAASPAIRIDVMGKTVQADAAPLVDHGRVLVPLRAVTEAFGANVQWDAKTNTATVRKWNVTVRFTAFSGVAVVYREQPGGVSQATDRLDSPMKLHGGRAYVPLRFLATQFGYAADWHDNAVFIASTLGKQKIDTLYNGDLAEARINAVSLGYDPQYAIKPMVARNVGEADGMTVLFREGEALRFIQIEGDLAELVEIKDAKAVVTWEGRLSGNKEDRLRSFMKRSWTESVGTAPKPSGDYVYYNSGIFGETGWTEYGVVDAAGAFTQTGYKHYGFGEVDKETGTLAIAKKGEKRSDAVGA</sequence>
<gene>
    <name evidence="3" type="ORF">GZH47_09120</name>
</gene>
<accession>A0A6C0NYI0</accession>
<dbReference type="Pfam" id="PF07833">
    <property type="entry name" value="Cu_amine_oxidN1"/>
    <property type="match status" value="1"/>
</dbReference>
<feature type="signal peptide" evidence="1">
    <location>
        <begin position="1"/>
        <end position="20"/>
    </location>
</feature>
<proteinExistence type="predicted"/>
<dbReference type="KEGG" id="prz:GZH47_09120"/>
<organism evidence="3 4">
    <name type="scientific">Paenibacillus rhizovicinus</name>
    <dbReference type="NCBI Taxonomy" id="2704463"/>
    <lineage>
        <taxon>Bacteria</taxon>
        <taxon>Bacillati</taxon>
        <taxon>Bacillota</taxon>
        <taxon>Bacilli</taxon>
        <taxon>Bacillales</taxon>
        <taxon>Paenibacillaceae</taxon>
        <taxon>Paenibacillus</taxon>
    </lineage>
</organism>
<evidence type="ECO:0000313" key="3">
    <source>
        <dbReference type="EMBL" id="QHW30996.1"/>
    </source>
</evidence>
<protein>
    <recommendedName>
        <fullName evidence="2">Copper amine oxidase-like N-terminal domain-containing protein</fullName>
    </recommendedName>
</protein>
<dbReference type="InterPro" id="IPR036582">
    <property type="entry name" value="Mao_N_sf"/>
</dbReference>
<keyword evidence="4" id="KW-1185">Reference proteome</keyword>
<dbReference type="AlphaFoldDB" id="A0A6C0NYI0"/>
<dbReference type="InterPro" id="IPR012854">
    <property type="entry name" value="Cu_amine_oxidase-like_N"/>
</dbReference>
<evidence type="ECO:0000313" key="4">
    <source>
        <dbReference type="Proteomes" id="UP000479114"/>
    </source>
</evidence>
<keyword evidence="1" id="KW-0732">Signal</keyword>
<dbReference type="RefSeq" id="WP_162639805.1">
    <property type="nucleotide sequence ID" value="NZ_CP048286.1"/>
</dbReference>
<dbReference type="Proteomes" id="UP000479114">
    <property type="component" value="Chromosome"/>
</dbReference>
<reference evidence="3 4" key="1">
    <citation type="submission" date="2020-02" db="EMBL/GenBank/DDBJ databases">
        <title>Paenibacillus sp. nov., isolated from rhizosphere soil of tomato.</title>
        <authorList>
            <person name="Weon H.-Y."/>
            <person name="Lee S.A."/>
        </authorList>
    </citation>
    <scope>NUCLEOTIDE SEQUENCE [LARGE SCALE GENOMIC DNA]</scope>
    <source>
        <strain evidence="3 4">14171R-81</strain>
    </source>
</reference>
<feature type="chain" id="PRO_5039319771" description="Copper amine oxidase-like N-terminal domain-containing protein" evidence="1">
    <location>
        <begin position="21"/>
        <end position="330"/>
    </location>
</feature>
<dbReference type="EMBL" id="CP048286">
    <property type="protein sequence ID" value="QHW30996.1"/>
    <property type="molecule type" value="Genomic_DNA"/>
</dbReference>